<reference evidence="3" key="1">
    <citation type="submission" date="2021-01" db="EMBL/GenBank/DDBJ databases">
        <title>Genomic Encyclopedia of Type Strains, Phase IV (KMG-IV): sequencing the most valuable type-strain genomes for metagenomic binning, comparative biology and taxonomic classification.</title>
        <authorList>
            <person name="Goeker M."/>
        </authorList>
    </citation>
    <scope>NUCLEOTIDE SEQUENCE</scope>
    <source>
        <strain evidence="3">DSM 25523</strain>
    </source>
</reference>
<dbReference type="InterPro" id="IPR011701">
    <property type="entry name" value="MFS"/>
</dbReference>
<dbReference type="PANTHER" id="PTHR23530:SF1">
    <property type="entry name" value="PERMEASE, MAJOR FACILITATOR SUPERFAMILY-RELATED"/>
    <property type="match status" value="1"/>
</dbReference>
<feature type="transmembrane region" description="Helical" evidence="2">
    <location>
        <begin position="165"/>
        <end position="186"/>
    </location>
</feature>
<evidence type="ECO:0008006" key="5">
    <source>
        <dbReference type="Google" id="ProtNLM"/>
    </source>
</evidence>
<dbReference type="Pfam" id="PF07690">
    <property type="entry name" value="MFS_1"/>
    <property type="match status" value="1"/>
</dbReference>
<keyword evidence="2" id="KW-0472">Membrane</keyword>
<gene>
    <name evidence="3" type="ORF">JOD01_002999</name>
</gene>
<proteinExistence type="predicted"/>
<evidence type="ECO:0000256" key="1">
    <source>
        <dbReference type="ARBA" id="ARBA00004651"/>
    </source>
</evidence>
<evidence type="ECO:0000313" key="3">
    <source>
        <dbReference type="EMBL" id="MBM7591360.1"/>
    </source>
</evidence>
<dbReference type="GO" id="GO:0022857">
    <property type="term" value="F:transmembrane transporter activity"/>
    <property type="evidence" value="ECO:0007669"/>
    <property type="project" value="InterPro"/>
</dbReference>
<accession>A0A939BQ89</accession>
<dbReference type="CDD" id="cd06174">
    <property type="entry name" value="MFS"/>
    <property type="match status" value="1"/>
</dbReference>
<dbReference type="Gene3D" id="1.20.1250.20">
    <property type="entry name" value="MFS general substrate transporter like domains"/>
    <property type="match status" value="1"/>
</dbReference>
<dbReference type="SUPFAM" id="SSF103473">
    <property type="entry name" value="MFS general substrate transporter"/>
    <property type="match status" value="1"/>
</dbReference>
<feature type="transmembrane region" description="Helical" evidence="2">
    <location>
        <begin position="285"/>
        <end position="303"/>
    </location>
</feature>
<keyword evidence="4" id="KW-1185">Reference proteome</keyword>
<feature type="transmembrane region" description="Helical" evidence="2">
    <location>
        <begin position="12"/>
        <end position="35"/>
    </location>
</feature>
<keyword evidence="2" id="KW-0812">Transmembrane</keyword>
<keyword evidence="2" id="KW-1133">Transmembrane helix</keyword>
<protein>
    <recommendedName>
        <fullName evidence="5">MFS transporter</fullName>
    </recommendedName>
</protein>
<feature type="transmembrane region" description="Helical" evidence="2">
    <location>
        <begin position="80"/>
        <end position="102"/>
    </location>
</feature>
<organism evidence="3 4">
    <name type="scientific">Brevibacillus fulvus</name>
    <dbReference type="NCBI Taxonomy" id="1125967"/>
    <lineage>
        <taxon>Bacteria</taxon>
        <taxon>Bacillati</taxon>
        <taxon>Bacillota</taxon>
        <taxon>Bacilli</taxon>
        <taxon>Bacillales</taxon>
        <taxon>Paenibacillaceae</taxon>
        <taxon>Brevibacillus</taxon>
    </lineage>
</organism>
<dbReference type="GO" id="GO:0005886">
    <property type="term" value="C:plasma membrane"/>
    <property type="evidence" value="ECO:0007669"/>
    <property type="project" value="UniProtKB-SubCell"/>
</dbReference>
<name>A0A939BQ89_9BACL</name>
<evidence type="ECO:0000313" key="4">
    <source>
        <dbReference type="Proteomes" id="UP000717624"/>
    </source>
</evidence>
<dbReference type="EMBL" id="JAFBEB010000011">
    <property type="protein sequence ID" value="MBM7591360.1"/>
    <property type="molecule type" value="Genomic_DNA"/>
</dbReference>
<sequence length="317" mass="35440">MLALLTGQSWLFYLYNVLWAMSVTFFSGAEEALIYDSLKQSNEEGKMDVAMGKLQTAALLPTAITFLLGSLLAKDLSKEQFLLLTGLGLLAQLGQLAFLFRVRNPASFHKFRDNPFNHVKQGWRLIRQTPDLLKLFVNFTLIFVVTVNIFGVMEQPLLLDAGFPVEWLGLLYAAIALIGVAISENIQWLTSRFSRVRLLYLTQTMILLVFVAAALWMNQLSFAILAFALIGLTRMIRNPIYSHLQNEYIPSESRATTLSLLSIGDSFFDVVLLISFANLSTAGKLPIFIGCALAVLVAFLFPVRQAAERSMNTIQRS</sequence>
<comment type="subcellular location">
    <subcellularLocation>
        <location evidence="1">Cell membrane</location>
        <topology evidence="1">Multi-pass membrane protein</topology>
    </subcellularLocation>
</comment>
<dbReference type="InterPro" id="IPR053160">
    <property type="entry name" value="MFS_DHA3_Transporter"/>
</dbReference>
<feature type="transmembrane region" description="Helical" evidence="2">
    <location>
        <begin position="56"/>
        <end position="74"/>
    </location>
</feature>
<dbReference type="Proteomes" id="UP000717624">
    <property type="component" value="Unassembled WGS sequence"/>
</dbReference>
<comment type="caution">
    <text evidence="3">The sequence shown here is derived from an EMBL/GenBank/DDBJ whole genome shotgun (WGS) entry which is preliminary data.</text>
</comment>
<dbReference type="PANTHER" id="PTHR23530">
    <property type="entry name" value="TRANSPORT PROTEIN-RELATED"/>
    <property type="match status" value="1"/>
</dbReference>
<feature type="transmembrane region" description="Helical" evidence="2">
    <location>
        <begin position="132"/>
        <end position="153"/>
    </location>
</feature>
<evidence type="ECO:0000256" key="2">
    <source>
        <dbReference type="SAM" id="Phobius"/>
    </source>
</evidence>
<dbReference type="AlphaFoldDB" id="A0A939BQ89"/>
<dbReference type="InterPro" id="IPR036259">
    <property type="entry name" value="MFS_trans_sf"/>
</dbReference>